<sequence length="72" mass="7767">MPPSPPLDAKDVFAIAEPRNVEFWEQLRFALLCKDKLQGTAPSGAFRPSSGQGAVGGSRTPEESLLILGRTR</sequence>
<proteinExistence type="predicted"/>
<keyword evidence="3" id="KW-1185">Reference proteome</keyword>
<dbReference type="Proteomes" id="UP000735302">
    <property type="component" value="Unassembled WGS sequence"/>
</dbReference>
<comment type="caution">
    <text evidence="2">The sequence shown here is derived from an EMBL/GenBank/DDBJ whole genome shotgun (WGS) entry which is preliminary data.</text>
</comment>
<evidence type="ECO:0000313" key="2">
    <source>
        <dbReference type="EMBL" id="GFO23048.1"/>
    </source>
</evidence>
<dbReference type="EMBL" id="BLXT01005500">
    <property type="protein sequence ID" value="GFO23048.1"/>
    <property type="molecule type" value="Genomic_DNA"/>
</dbReference>
<reference evidence="2 3" key="1">
    <citation type="journal article" date="2021" name="Elife">
        <title>Chloroplast acquisition without the gene transfer in kleptoplastic sea slugs, Plakobranchus ocellatus.</title>
        <authorList>
            <person name="Maeda T."/>
            <person name="Takahashi S."/>
            <person name="Yoshida T."/>
            <person name="Shimamura S."/>
            <person name="Takaki Y."/>
            <person name="Nagai Y."/>
            <person name="Toyoda A."/>
            <person name="Suzuki Y."/>
            <person name="Arimoto A."/>
            <person name="Ishii H."/>
            <person name="Satoh N."/>
            <person name="Nishiyama T."/>
            <person name="Hasebe M."/>
            <person name="Maruyama T."/>
            <person name="Minagawa J."/>
            <person name="Obokata J."/>
            <person name="Shigenobu S."/>
        </authorList>
    </citation>
    <scope>NUCLEOTIDE SEQUENCE [LARGE SCALE GENOMIC DNA]</scope>
</reference>
<protein>
    <submittedName>
        <fullName evidence="2">Uncharacterized protein</fullName>
    </submittedName>
</protein>
<gene>
    <name evidence="2" type="ORF">PoB_004955300</name>
</gene>
<evidence type="ECO:0000313" key="3">
    <source>
        <dbReference type="Proteomes" id="UP000735302"/>
    </source>
</evidence>
<feature type="region of interest" description="Disordered" evidence="1">
    <location>
        <begin position="41"/>
        <end position="72"/>
    </location>
</feature>
<accession>A0AAV4BTV7</accession>
<evidence type="ECO:0000256" key="1">
    <source>
        <dbReference type="SAM" id="MobiDB-lite"/>
    </source>
</evidence>
<organism evidence="2 3">
    <name type="scientific">Plakobranchus ocellatus</name>
    <dbReference type="NCBI Taxonomy" id="259542"/>
    <lineage>
        <taxon>Eukaryota</taxon>
        <taxon>Metazoa</taxon>
        <taxon>Spiralia</taxon>
        <taxon>Lophotrochozoa</taxon>
        <taxon>Mollusca</taxon>
        <taxon>Gastropoda</taxon>
        <taxon>Heterobranchia</taxon>
        <taxon>Euthyneura</taxon>
        <taxon>Panpulmonata</taxon>
        <taxon>Sacoglossa</taxon>
        <taxon>Placobranchoidea</taxon>
        <taxon>Plakobranchidae</taxon>
        <taxon>Plakobranchus</taxon>
    </lineage>
</organism>
<name>A0AAV4BTV7_9GAST</name>
<dbReference type="AlphaFoldDB" id="A0AAV4BTV7"/>